<comment type="caution">
    <text evidence="5">The sequence shown here is derived from an EMBL/GenBank/DDBJ whole genome shotgun (WGS) entry which is preliminary data.</text>
</comment>
<dbReference type="InterPro" id="IPR012334">
    <property type="entry name" value="Pectin_lyas_fold"/>
</dbReference>
<dbReference type="InterPro" id="IPR051801">
    <property type="entry name" value="GH28_Enzymes"/>
</dbReference>
<comment type="similarity">
    <text evidence="1 4">Belongs to the glycosyl hydrolase 28 family.</text>
</comment>
<dbReference type="Proteomes" id="UP000310636">
    <property type="component" value="Unassembled WGS sequence"/>
</dbReference>
<dbReference type="AlphaFoldDB" id="A0A4V3WG24"/>
<organism evidence="5 6">
    <name type="scientific">Cohnella fermenti</name>
    <dbReference type="NCBI Taxonomy" id="2565925"/>
    <lineage>
        <taxon>Bacteria</taxon>
        <taxon>Bacillati</taxon>
        <taxon>Bacillota</taxon>
        <taxon>Bacilli</taxon>
        <taxon>Bacillales</taxon>
        <taxon>Paenibacillaceae</taxon>
        <taxon>Cohnella</taxon>
    </lineage>
</organism>
<dbReference type="PANTHER" id="PTHR31339:SF9">
    <property type="entry name" value="PLASMIN AND FIBRONECTIN-BINDING PROTEIN A"/>
    <property type="match status" value="1"/>
</dbReference>
<evidence type="ECO:0000256" key="2">
    <source>
        <dbReference type="ARBA" id="ARBA00022801"/>
    </source>
</evidence>
<evidence type="ECO:0000313" key="6">
    <source>
        <dbReference type="Proteomes" id="UP000310636"/>
    </source>
</evidence>
<evidence type="ECO:0000256" key="4">
    <source>
        <dbReference type="RuleBase" id="RU361169"/>
    </source>
</evidence>
<keyword evidence="6" id="KW-1185">Reference proteome</keyword>
<dbReference type="Gene3D" id="2.160.20.10">
    <property type="entry name" value="Single-stranded right-handed beta-helix, Pectin lyase-like"/>
    <property type="match status" value="1"/>
</dbReference>
<dbReference type="PANTHER" id="PTHR31339">
    <property type="entry name" value="PECTIN LYASE-RELATED"/>
    <property type="match status" value="1"/>
</dbReference>
<dbReference type="InterPro" id="IPR011050">
    <property type="entry name" value="Pectin_lyase_fold/virulence"/>
</dbReference>
<dbReference type="GO" id="GO:0004650">
    <property type="term" value="F:polygalacturonase activity"/>
    <property type="evidence" value="ECO:0007669"/>
    <property type="project" value="InterPro"/>
</dbReference>
<dbReference type="InterPro" id="IPR006626">
    <property type="entry name" value="PbH1"/>
</dbReference>
<name>A0A4V3WG24_9BACL</name>
<protein>
    <submittedName>
        <fullName evidence="5">Polygalacturonase</fullName>
    </submittedName>
</protein>
<accession>A0A4V3WG24</accession>
<dbReference type="RefSeq" id="WP_136368912.1">
    <property type="nucleotide sequence ID" value="NZ_SSOB01000006.1"/>
</dbReference>
<dbReference type="SMART" id="SM00710">
    <property type="entry name" value="PbH1"/>
    <property type="match status" value="4"/>
</dbReference>
<proteinExistence type="inferred from homology"/>
<dbReference type="SUPFAM" id="SSF51126">
    <property type="entry name" value="Pectin lyase-like"/>
    <property type="match status" value="1"/>
</dbReference>
<dbReference type="OrthoDB" id="9795222at2"/>
<keyword evidence="2 4" id="KW-0378">Hydrolase</keyword>
<reference evidence="5 6" key="1">
    <citation type="submission" date="2019-04" db="EMBL/GenBank/DDBJ databases">
        <title>Cohnella sp. nov. isolated from preserved vegetables.</title>
        <authorList>
            <person name="Lin S.-Y."/>
            <person name="Hung M.-H."/>
            <person name="Young C.-C."/>
        </authorList>
    </citation>
    <scope>NUCLEOTIDE SEQUENCE [LARGE SCALE GENOMIC DNA]</scope>
    <source>
        <strain evidence="5 6">CC-MHH1044</strain>
    </source>
</reference>
<evidence type="ECO:0000256" key="1">
    <source>
        <dbReference type="ARBA" id="ARBA00008834"/>
    </source>
</evidence>
<evidence type="ECO:0000256" key="3">
    <source>
        <dbReference type="ARBA" id="ARBA00023295"/>
    </source>
</evidence>
<dbReference type="Pfam" id="PF00295">
    <property type="entry name" value="Glyco_hydro_28"/>
    <property type="match status" value="1"/>
</dbReference>
<gene>
    <name evidence="5" type="ORF">E6C55_06165</name>
</gene>
<dbReference type="EMBL" id="SSOB01000006">
    <property type="protein sequence ID" value="THF82651.1"/>
    <property type="molecule type" value="Genomic_DNA"/>
</dbReference>
<keyword evidence="3 4" id="KW-0326">Glycosidase</keyword>
<evidence type="ECO:0000313" key="5">
    <source>
        <dbReference type="EMBL" id="THF82651.1"/>
    </source>
</evidence>
<dbReference type="GO" id="GO:0005975">
    <property type="term" value="P:carbohydrate metabolic process"/>
    <property type="evidence" value="ECO:0007669"/>
    <property type="project" value="InterPro"/>
</dbReference>
<dbReference type="InterPro" id="IPR000743">
    <property type="entry name" value="Glyco_hydro_28"/>
</dbReference>
<sequence length="464" mass="51863">MRDLFDVKDYGAIGDGAAVDTRAIQQAIDACSQAGGGHVRLAGGIFVSGTLFLRSNVYLQIQPSAVLLANPDIRDYPDGTHYNRYVNEKDMDKCLIYAEDAENIGVVGEGAINGNAERFPNEGSIDRPMMMRFLRCRHIRVSGLRLHNSAAWTTAFLDSENIWCDGLDIRNDRRYNGDGLDYDGCRNVFVSNCKILGTDDNLCLQASSKQYPMKNVHISNCHFTSICAGIRIGLKSIGSISNVAIHNCTFENVWREGIKIECTEGGSITDVVAQGLVMRNVTRPIFVLLNNRLDRIGSSIGLEAMPEIGSLERIALSDIIAADDEEMSHTHYRFADDVMGCPSFNGIRIDACESAPIRDLTLRNIGYTFIGGVAREDIPEHYPKVRDRRLEHPEQTADNYYPTWSRTTFMDIRNVDRLVLDGLRFRALREDTRDSYIVENCRVVKEEVTEYLGDLGGKRPTAID</sequence>